<dbReference type="Proteomes" id="UP000324585">
    <property type="component" value="Unassembled WGS sequence"/>
</dbReference>
<dbReference type="NCBIfam" id="TIGR01068">
    <property type="entry name" value="thioredoxin"/>
    <property type="match status" value="1"/>
</dbReference>
<keyword evidence="2" id="KW-0813">Transport</keyword>
<evidence type="ECO:0000256" key="2">
    <source>
        <dbReference type="ARBA" id="ARBA00022448"/>
    </source>
</evidence>
<dbReference type="InterPro" id="IPR005746">
    <property type="entry name" value="Thioredoxin"/>
</dbReference>
<dbReference type="InterPro" id="IPR013766">
    <property type="entry name" value="Thioredoxin_domain"/>
</dbReference>
<accession>A0A5J4Z7X6</accession>
<dbReference type="OMA" id="GEYQGKM"/>
<gene>
    <name evidence="7" type="ORF">FVE85_6737</name>
</gene>
<dbReference type="Gene3D" id="3.40.30.10">
    <property type="entry name" value="Glutaredoxin"/>
    <property type="match status" value="1"/>
</dbReference>
<keyword evidence="3" id="KW-0249">Electron transport</keyword>
<dbReference type="InterPro" id="IPR017937">
    <property type="entry name" value="Thioredoxin_CS"/>
</dbReference>
<proteinExistence type="predicted"/>
<dbReference type="PROSITE" id="PS51352">
    <property type="entry name" value="THIOREDOXIN_2"/>
    <property type="match status" value="1"/>
</dbReference>
<evidence type="ECO:0000256" key="1">
    <source>
        <dbReference type="ARBA" id="ARBA00003318"/>
    </source>
</evidence>
<sequence>MATTCGFVSGSGAGNAAALARPGSRKSVCDVAPRRIVGLAAQRSTIRRVAPLRMVSKVGTVEGDAFDEEVLKSSTPVLVDFYADWCGPCKLMAPLMDWAASNYGDKLKVVKVDTEKNQNFVRDYKIHGLPTLAVFVNGENVAQVEGAMSKAAITELLESNVPAIKS</sequence>
<dbReference type="PANTHER" id="PTHR45663">
    <property type="entry name" value="GEO12009P1"/>
    <property type="match status" value="1"/>
</dbReference>
<dbReference type="SUPFAM" id="SSF52833">
    <property type="entry name" value="Thioredoxin-like"/>
    <property type="match status" value="1"/>
</dbReference>
<evidence type="ECO:0000256" key="3">
    <source>
        <dbReference type="ARBA" id="ARBA00022982"/>
    </source>
</evidence>
<dbReference type="Pfam" id="PF00085">
    <property type="entry name" value="Thioredoxin"/>
    <property type="match status" value="1"/>
</dbReference>
<evidence type="ECO:0000256" key="4">
    <source>
        <dbReference type="ARBA" id="ARBA00023157"/>
    </source>
</evidence>
<feature type="domain" description="Thioredoxin" evidence="6">
    <location>
        <begin position="44"/>
        <end position="162"/>
    </location>
</feature>
<keyword evidence="8" id="KW-1185">Reference proteome</keyword>
<dbReference type="EMBL" id="VRMN01000001">
    <property type="protein sequence ID" value="KAA8499152.1"/>
    <property type="molecule type" value="Genomic_DNA"/>
</dbReference>
<organism evidence="7 8">
    <name type="scientific">Porphyridium purpureum</name>
    <name type="common">Red alga</name>
    <name type="synonym">Porphyridium cruentum</name>
    <dbReference type="NCBI Taxonomy" id="35688"/>
    <lineage>
        <taxon>Eukaryota</taxon>
        <taxon>Rhodophyta</taxon>
        <taxon>Bangiophyceae</taxon>
        <taxon>Porphyridiales</taxon>
        <taxon>Porphyridiaceae</taxon>
        <taxon>Porphyridium</taxon>
    </lineage>
</organism>
<dbReference type="GO" id="GO:0015035">
    <property type="term" value="F:protein-disulfide reductase activity"/>
    <property type="evidence" value="ECO:0007669"/>
    <property type="project" value="InterPro"/>
</dbReference>
<dbReference type="FunFam" id="3.40.30.10:FF:000001">
    <property type="entry name" value="Thioredoxin"/>
    <property type="match status" value="1"/>
</dbReference>
<dbReference type="OrthoDB" id="2121326at2759"/>
<reference evidence="8" key="1">
    <citation type="journal article" date="2019" name="Nat. Commun.">
        <title>Expansion of phycobilisome linker gene families in mesophilic red algae.</title>
        <authorList>
            <person name="Lee J."/>
            <person name="Kim D."/>
            <person name="Bhattacharya D."/>
            <person name="Yoon H.S."/>
        </authorList>
    </citation>
    <scope>NUCLEOTIDE SEQUENCE [LARGE SCALE GENOMIC DNA]</scope>
    <source>
        <strain evidence="8">CCMP 1328</strain>
    </source>
</reference>
<protein>
    <submittedName>
        <fullName evidence="7">Thioredoxin X, chloroplastic</fullName>
    </submittedName>
</protein>
<dbReference type="GO" id="GO:0005737">
    <property type="term" value="C:cytoplasm"/>
    <property type="evidence" value="ECO:0007669"/>
    <property type="project" value="TreeGrafter"/>
</dbReference>
<dbReference type="PROSITE" id="PS00194">
    <property type="entry name" value="THIOREDOXIN_1"/>
    <property type="match status" value="1"/>
</dbReference>
<dbReference type="PANTHER" id="PTHR45663:SF22">
    <property type="entry name" value="THIOREDOXIN X, CHLOROPLASTIC"/>
    <property type="match status" value="1"/>
</dbReference>
<keyword evidence="4" id="KW-1015">Disulfide bond</keyword>
<evidence type="ECO:0000313" key="7">
    <source>
        <dbReference type="EMBL" id="KAA8499152.1"/>
    </source>
</evidence>
<name>A0A5J4Z7X6_PORPP</name>
<dbReference type="AlphaFoldDB" id="A0A5J4Z7X6"/>
<dbReference type="PRINTS" id="PR00421">
    <property type="entry name" value="THIOREDOXIN"/>
</dbReference>
<keyword evidence="5" id="KW-0676">Redox-active center</keyword>
<evidence type="ECO:0000259" key="6">
    <source>
        <dbReference type="PROSITE" id="PS51352"/>
    </source>
</evidence>
<evidence type="ECO:0000256" key="5">
    <source>
        <dbReference type="ARBA" id="ARBA00023284"/>
    </source>
</evidence>
<evidence type="ECO:0000313" key="8">
    <source>
        <dbReference type="Proteomes" id="UP000324585"/>
    </source>
</evidence>
<comment type="function">
    <text evidence="1">Participates in various redox reactions through the reversible oxidation of its active center dithiol to a disulfide and catalyzes dithiol-disulfide exchange reactions.</text>
</comment>
<dbReference type="CDD" id="cd02947">
    <property type="entry name" value="TRX_family"/>
    <property type="match status" value="1"/>
</dbReference>
<dbReference type="InterPro" id="IPR036249">
    <property type="entry name" value="Thioredoxin-like_sf"/>
</dbReference>
<comment type="caution">
    <text evidence="7">The sequence shown here is derived from an EMBL/GenBank/DDBJ whole genome shotgun (WGS) entry which is preliminary data.</text>
</comment>